<proteinExistence type="predicted"/>
<dbReference type="Pfam" id="PF12975">
    <property type="entry name" value="DUF3859"/>
    <property type="match status" value="1"/>
</dbReference>
<feature type="domain" description="DUF3859" evidence="2">
    <location>
        <begin position="53"/>
        <end position="144"/>
    </location>
</feature>
<accession>F9Y8C1</accession>
<dbReference type="eggNOG" id="COG2373">
    <property type="taxonomic scope" value="Bacteria"/>
</dbReference>
<dbReference type="HOGENOM" id="CLU_1649865_0_0_5"/>
<evidence type="ECO:0000256" key="1">
    <source>
        <dbReference type="SAM" id="SignalP"/>
    </source>
</evidence>
<gene>
    <name evidence="3" type="ordered locus">KVU_2568</name>
</gene>
<feature type="chain" id="PRO_5003395737" evidence="1">
    <location>
        <begin position="24"/>
        <end position="160"/>
    </location>
</feature>
<dbReference type="Gene3D" id="2.60.40.2390">
    <property type="match status" value="1"/>
</dbReference>
<evidence type="ECO:0000313" key="4">
    <source>
        <dbReference type="Proteomes" id="UP000000692"/>
    </source>
</evidence>
<keyword evidence="3" id="KW-0670">Pyruvate</keyword>
<organism evidence="3 4">
    <name type="scientific">Ketogulonicigenium vulgare (strain WSH-001)</name>
    <dbReference type="NCBI Taxonomy" id="759362"/>
    <lineage>
        <taxon>Bacteria</taxon>
        <taxon>Pseudomonadati</taxon>
        <taxon>Pseudomonadota</taxon>
        <taxon>Alphaproteobacteria</taxon>
        <taxon>Rhodobacterales</taxon>
        <taxon>Roseobacteraceae</taxon>
        <taxon>Ketogulonicigenium</taxon>
    </lineage>
</organism>
<dbReference type="Proteomes" id="UP000000692">
    <property type="component" value="Chromosome"/>
</dbReference>
<dbReference type="KEGG" id="kvl:KVU_2568"/>
<reference evidence="3 4" key="1">
    <citation type="journal article" date="2011" name="J. Bacteriol.">
        <title>Complete genome sequence of the industrial strain Ketogulonicigenium vulgare WSH-001.</title>
        <authorList>
            <person name="Liu L."/>
            <person name="Li Y."/>
            <person name="Zhang J."/>
            <person name="Zhou Z."/>
            <person name="Liu J."/>
            <person name="Li X."/>
            <person name="Zhou J."/>
            <person name="Du G."/>
            <person name="Wang L."/>
            <person name="Chen J."/>
        </authorList>
    </citation>
    <scope>NUCLEOTIDE SEQUENCE [LARGE SCALE GENOMIC DNA]</scope>
    <source>
        <strain evidence="3 4">WSH-001</strain>
    </source>
</reference>
<keyword evidence="1" id="KW-0732">Signal</keyword>
<evidence type="ECO:0000259" key="2">
    <source>
        <dbReference type="Pfam" id="PF12975"/>
    </source>
</evidence>
<feature type="signal peptide" evidence="1">
    <location>
        <begin position="1"/>
        <end position="23"/>
    </location>
</feature>
<name>F9Y8C1_KETVW</name>
<protein>
    <submittedName>
        <fullName evidence="3">Phosphoenolpyruvate carboxykinase</fullName>
    </submittedName>
</protein>
<keyword evidence="4" id="KW-1185">Reference proteome</keyword>
<evidence type="ECO:0000313" key="3">
    <source>
        <dbReference type="EMBL" id="AEM42407.1"/>
    </source>
</evidence>
<dbReference type="EMBL" id="CP002018">
    <property type="protein sequence ID" value="AEM42407.1"/>
    <property type="molecule type" value="Genomic_DNA"/>
</dbReference>
<keyword evidence="3" id="KW-0808">Transferase</keyword>
<dbReference type="InterPro" id="IPR024331">
    <property type="entry name" value="DUF3859"/>
</dbReference>
<sequence>MRIAAQLLTGLALAAGLAAPAMAQSQRNTAGVDIGAVCPSGFTSTATAATVPVLAWTDHVPASPGFGFATRANVNVPAGSGDLVLTLTRPTLDGGTTQEQFRQQINGQGVSAFAYTFATPDETVAGTWRLVAEAGGAQIYTAEVTVYTPGANDSLIASCS</sequence>
<keyword evidence="3" id="KW-0418">Kinase</keyword>
<dbReference type="AlphaFoldDB" id="F9Y8C1"/>
<dbReference type="OrthoDB" id="7864302at2"/>
<dbReference type="GO" id="GO:0016301">
    <property type="term" value="F:kinase activity"/>
    <property type="evidence" value="ECO:0007669"/>
    <property type="project" value="UniProtKB-KW"/>
</dbReference>
<dbReference type="RefSeq" id="WP_013383060.1">
    <property type="nucleotide sequence ID" value="NC_017384.1"/>
</dbReference>